<dbReference type="InterPro" id="IPR050251">
    <property type="entry name" value="HpcH-HpaI_aldolase"/>
</dbReference>
<dbReference type="SUPFAM" id="SSF51621">
    <property type="entry name" value="Phosphoenolpyruvate/pyruvate domain"/>
    <property type="match status" value="1"/>
</dbReference>
<sequence>MRPEQVSLGGWCHLDAAFAVELMASVGFDWCCLDMQHGTIRTPEIVGLLQAVRARAGTALVRVPGGDPHLVGAVLDAGADGIVVPQVSSVEQARAAVAACRYAPHGTRSWGPLTAKLAGPRPEPAELGAARCYVMVEDGAGVSNVADIAAVPGLAGVIVGPADLALDLFGSPYLTSDPGTVEAVAPVVAACRANDIAAGVFCGTGNVGLWRSAGFSMLAVESDSALLLSAARRALAEARAVLADRLPDHREHAR</sequence>
<evidence type="ECO:0000313" key="5">
    <source>
        <dbReference type="EMBL" id="MFD1236706.1"/>
    </source>
</evidence>
<name>A0ABW3VPW7_9PSEU</name>
<comment type="caution">
    <text evidence="5">The sequence shown here is derived from an EMBL/GenBank/DDBJ whole genome shotgun (WGS) entry which is preliminary data.</text>
</comment>
<dbReference type="PANTHER" id="PTHR30502:SF0">
    <property type="entry name" value="PHOSPHOENOLPYRUVATE CARBOXYLASE FAMILY PROTEIN"/>
    <property type="match status" value="1"/>
</dbReference>
<gene>
    <name evidence="5" type="ORF">ACFQ34_25755</name>
</gene>
<dbReference type="RefSeq" id="WP_339120872.1">
    <property type="nucleotide sequence ID" value="NZ_BAABKS010000090.1"/>
</dbReference>
<protein>
    <submittedName>
        <fullName evidence="5">HpcH/HpaI aldolase/citrate lyase family protein</fullName>
    </submittedName>
</protein>
<evidence type="ECO:0000313" key="6">
    <source>
        <dbReference type="Proteomes" id="UP001597182"/>
    </source>
</evidence>
<dbReference type="Pfam" id="PF03328">
    <property type="entry name" value="HpcH_HpaI"/>
    <property type="match status" value="1"/>
</dbReference>
<dbReference type="GO" id="GO:0016829">
    <property type="term" value="F:lyase activity"/>
    <property type="evidence" value="ECO:0007669"/>
    <property type="project" value="UniProtKB-KW"/>
</dbReference>
<dbReference type="Gene3D" id="3.20.20.60">
    <property type="entry name" value="Phosphoenolpyruvate-binding domains"/>
    <property type="match status" value="1"/>
</dbReference>
<organism evidence="5 6">
    <name type="scientific">Pseudonocardia benzenivorans</name>
    <dbReference type="NCBI Taxonomy" id="228005"/>
    <lineage>
        <taxon>Bacteria</taxon>
        <taxon>Bacillati</taxon>
        <taxon>Actinomycetota</taxon>
        <taxon>Actinomycetes</taxon>
        <taxon>Pseudonocardiales</taxon>
        <taxon>Pseudonocardiaceae</taxon>
        <taxon>Pseudonocardia</taxon>
    </lineage>
</organism>
<reference evidence="6" key="1">
    <citation type="journal article" date="2019" name="Int. J. Syst. Evol. Microbiol.">
        <title>The Global Catalogue of Microorganisms (GCM) 10K type strain sequencing project: providing services to taxonomists for standard genome sequencing and annotation.</title>
        <authorList>
            <consortium name="The Broad Institute Genomics Platform"/>
            <consortium name="The Broad Institute Genome Sequencing Center for Infectious Disease"/>
            <person name="Wu L."/>
            <person name="Ma J."/>
        </authorList>
    </citation>
    <scope>NUCLEOTIDE SEQUENCE [LARGE SCALE GENOMIC DNA]</scope>
    <source>
        <strain evidence="6">CCUG 49018</strain>
    </source>
</reference>
<accession>A0ABW3VPW7</accession>
<keyword evidence="2" id="KW-0479">Metal-binding</keyword>
<dbReference type="EMBL" id="JBHTMB010000240">
    <property type="protein sequence ID" value="MFD1236706.1"/>
    <property type="molecule type" value="Genomic_DNA"/>
</dbReference>
<dbReference type="PANTHER" id="PTHR30502">
    <property type="entry name" value="2-KETO-3-DEOXY-L-RHAMNONATE ALDOLASE"/>
    <property type="match status" value="1"/>
</dbReference>
<proteinExistence type="inferred from homology"/>
<evidence type="ECO:0000256" key="3">
    <source>
        <dbReference type="ARBA" id="ARBA00023239"/>
    </source>
</evidence>
<keyword evidence="3 5" id="KW-0456">Lyase</keyword>
<evidence type="ECO:0000256" key="1">
    <source>
        <dbReference type="ARBA" id="ARBA00005568"/>
    </source>
</evidence>
<evidence type="ECO:0000259" key="4">
    <source>
        <dbReference type="Pfam" id="PF03328"/>
    </source>
</evidence>
<feature type="domain" description="HpcH/HpaI aldolase/citrate lyase" evidence="4">
    <location>
        <begin position="11"/>
        <end position="228"/>
    </location>
</feature>
<dbReference type="Proteomes" id="UP001597182">
    <property type="component" value="Unassembled WGS sequence"/>
</dbReference>
<keyword evidence="6" id="KW-1185">Reference proteome</keyword>
<evidence type="ECO:0000256" key="2">
    <source>
        <dbReference type="ARBA" id="ARBA00022723"/>
    </source>
</evidence>
<comment type="similarity">
    <text evidence="1">Belongs to the HpcH/HpaI aldolase family.</text>
</comment>
<dbReference type="InterPro" id="IPR005000">
    <property type="entry name" value="Aldolase/citrate-lyase_domain"/>
</dbReference>
<dbReference type="InterPro" id="IPR015813">
    <property type="entry name" value="Pyrv/PenolPyrv_kinase-like_dom"/>
</dbReference>
<dbReference type="InterPro" id="IPR040442">
    <property type="entry name" value="Pyrv_kinase-like_dom_sf"/>
</dbReference>